<dbReference type="RefSeq" id="WP_114823389.1">
    <property type="nucleotide sequence ID" value="NZ_QQSY01000001.1"/>
</dbReference>
<dbReference type="Proteomes" id="UP000254711">
    <property type="component" value="Unassembled WGS sequence"/>
</dbReference>
<dbReference type="EMBL" id="QQSY01000001">
    <property type="protein sequence ID" value="RDI99652.1"/>
    <property type="molecule type" value="Genomic_DNA"/>
</dbReference>
<organism evidence="2 3">
    <name type="scientific">Dyella solisilvae</name>
    <dbReference type="NCBI Taxonomy" id="1920168"/>
    <lineage>
        <taxon>Bacteria</taxon>
        <taxon>Pseudomonadati</taxon>
        <taxon>Pseudomonadota</taxon>
        <taxon>Gammaproteobacteria</taxon>
        <taxon>Lysobacterales</taxon>
        <taxon>Rhodanobacteraceae</taxon>
        <taxon>Dyella</taxon>
    </lineage>
</organism>
<keyword evidence="3" id="KW-1185">Reference proteome</keyword>
<keyword evidence="1" id="KW-1133">Transmembrane helix</keyword>
<evidence type="ECO:0008006" key="4">
    <source>
        <dbReference type="Google" id="ProtNLM"/>
    </source>
</evidence>
<protein>
    <recommendedName>
        <fullName evidence="4">Toxin CptA</fullName>
    </recommendedName>
</protein>
<reference evidence="2 3" key="1">
    <citation type="submission" date="2018-07" db="EMBL/GenBank/DDBJ databases">
        <title>Dyella solisilvae sp. nov., isolated from the pine and broad-leaved mixed forest soil.</title>
        <authorList>
            <person name="Gao Z."/>
            <person name="Qiu L."/>
        </authorList>
    </citation>
    <scope>NUCLEOTIDE SEQUENCE [LARGE SCALE GENOMIC DNA]</scope>
    <source>
        <strain evidence="2 3">DHG54</strain>
    </source>
</reference>
<evidence type="ECO:0000313" key="2">
    <source>
        <dbReference type="EMBL" id="RDI99652.1"/>
    </source>
</evidence>
<dbReference type="OrthoDB" id="5955251at2"/>
<gene>
    <name evidence="2" type="ORF">DVT68_02055</name>
</gene>
<comment type="caution">
    <text evidence="2">The sequence shown here is derived from an EMBL/GenBank/DDBJ whole genome shotgun (WGS) entry which is preliminary data.</text>
</comment>
<evidence type="ECO:0000256" key="1">
    <source>
        <dbReference type="SAM" id="Phobius"/>
    </source>
</evidence>
<dbReference type="AlphaFoldDB" id="A0A370KAH8"/>
<name>A0A370KAH8_9GAMM</name>
<feature type="transmembrane region" description="Helical" evidence="1">
    <location>
        <begin position="20"/>
        <end position="41"/>
    </location>
</feature>
<evidence type="ECO:0000313" key="3">
    <source>
        <dbReference type="Proteomes" id="UP000254711"/>
    </source>
</evidence>
<proteinExistence type="predicted"/>
<accession>A0A370KAH8</accession>
<sequence length="154" mass="16478">MTSAPAIGFEYHPSRWLARIVWPVIVLSLAAIWLSGLAWVAKAILAPWVIIAAAHSLSRFAGSPVTAAGMARDGSWTLRTRGGQDVTATLVGARVLTDRGLWLLLRAPGLGQLPLLLAPDNSDADIRRRMRMRLAAAPTQEALGTLPVDRGPTV</sequence>
<keyword evidence="1" id="KW-0812">Transmembrane</keyword>
<keyword evidence="1" id="KW-0472">Membrane</keyword>